<evidence type="ECO:0000313" key="1">
    <source>
        <dbReference type="EMBL" id="MDR6539491.1"/>
    </source>
</evidence>
<comment type="caution">
    <text evidence="1">The sequence shown here is derived from an EMBL/GenBank/DDBJ whole genome shotgun (WGS) entry which is preliminary data.</text>
</comment>
<keyword evidence="2" id="KW-1185">Reference proteome</keyword>
<dbReference type="Proteomes" id="UP001184230">
    <property type="component" value="Unassembled WGS sequence"/>
</dbReference>
<dbReference type="RefSeq" id="WP_309907222.1">
    <property type="nucleotide sequence ID" value="NZ_JAVDRF010000017.1"/>
</dbReference>
<protein>
    <recommendedName>
        <fullName evidence="3">CHAT domain-containing protein</fullName>
    </recommendedName>
</protein>
<proteinExistence type="predicted"/>
<reference evidence="1 2" key="1">
    <citation type="submission" date="2023-07" db="EMBL/GenBank/DDBJ databases">
        <title>Sorghum-associated microbial communities from plants grown in Nebraska, USA.</title>
        <authorList>
            <person name="Schachtman D."/>
        </authorList>
    </citation>
    <scope>NUCLEOTIDE SEQUENCE [LARGE SCALE GENOMIC DNA]</scope>
    <source>
        <strain evidence="1 2">DS1781</strain>
    </source>
</reference>
<evidence type="ECO:0000313" key="2">
    <source>
        <dbReference type="Proteomes" id="UP001184230"/>
    </source>
</evidence>
<evidence type="ECO:0008006" key="3">
    <source>
        <dbReference type="Google" id="ProtNLM"/>
    </source>
</evidence>
<name>A0ABU1NNP5_9BURK</name>
<gene>
    <name evidence="1" type="ORF">J2739_005287</name>
</gene>
<dbReference type="EMBL" id="JAVDRF010000017">
    <property type="protein sequence ID" value="MDR6539491.1"/>
    <property type="molecule type" value="Genomic_DNA"/>
</dbReference>
<accession>A0ABU1NNP5</accession>
<sequence>MAGFRFGRIVIVQSLGPEDHLKSGRELFDYLNPLIQDRGIPVDLEIQECESASQFRDIARELQNQVLAGGPVPVLHVETHGSDDQSGLVFSDSSQLNWDEFSNLTRSLNEATQFNLLVIVAACFGAHFLLSQFKLREPSPFWGFIAPSHLTNGAELLGSFRQFYRTLLASRDASGAFHSLRGVSTR</sequence>
<organism evidence="1 2">
    <name type="scientific">Variovorax soli</name>
    <dbReference type="NCBI Taxonomy" id="376815"/>
    <lineage>
        <taxon>Bacteria</taxon>
        <taxon>Pseudomonadati</taxon>
        <taxon>Pseudomonadota</taxon>
        <taxon>Betaproteobacteria</taxon>
        <taxon>Burkholderiales</taxon>
        <taxon>Comamonadaceae</taxon>
        <taxon>Variovorax</taxon>
    </lineage>
</organism>